<organism evidence="1 2">
    <name type="scientific">Paraclostridium ghonii</name>
    <dbReference type="NCBI Taxonomy" id="29358"/>
    <lineage>
        <taxon>Bacteria</taxon>
        <taxon>Bacillati</taxon>
        <taxon>Bacillota</taxon>
        <taxon>Clostridia</taxon>
        <taxon>Peptostreptococcales</taxon>
        <taxon>Peptostreptococcaceae</taxon>
        <taxon>Paraclostridium</taxon>
    </lineage>
</organism>
<reference evidence="1 2" key="1">
    <citation type="submission" date="2023-07" db="EMBL/GenBank/DDBJ databases">
        <title>Genomic Encyclopedia of Type Strains, Phase IV (KMG-IV): sequencing the most valuable type-strain genomes for metagenomic binning, comparative biology and taxonomic classification.</title>
        <authorList>
            <person name="Goeker M."/>
        </authorList>
    </citation>
    <scope>NUCLEOTIDE SEQUENCE [LARGE SCALE GENOMIC DNA]</scope>
    <source>
        <strain evidence="1 2">DSM 15049</strain>
    </source>
</reference>
<gene>
    <name evidence="1" type="ORF">QOZ92_001842</name>
</gene>
<evidence type="ECO:0000313" key="1">
    <source>
        <dbReference type="EMBL" id="MDQ0556726.1"/>
    </source>
</evidence>
<name>A0ABU0N0N3_9FIRM</name>
<proteinExistence type="predicted"/>
<comment type="caution">
    <text evidence="1">The sequence shown here is derived from an EMBL/GenBank/DDBJ whole genome shotgun (WGS) entry which is preliminary data.</text>
</comment>
<sequence length="139" mass="16285">MNSYKFNFREKECELNANNCSGLINDEEKPVSNIDLNEVLRLLIQDKNIDFDLEYYQEACPECLSGVKEKQKFFGFLEYHFYIFTKNGKYLISDIDKDYEGLSFNKLSRAGKVDDSYIVSIIICEHCNDYIVQIENCIV</sequence>
<evidence type="ECO:0008006" key="3">
    <source>
        <dbReference type="Google" id="ProtNLM"/>
    </source>
</evidence>
<dbReference type="EMBL" id="JAUSWG010000007">
    <property type="protein sequence ID" value="MDQ0556726.1"/>
    <property type="molecule type" value="Genomic_DNA"/>
</dbReference>
<protein>
    <recommendedName>
        <fullName evidence="3">DUF3785 domain-containing protein</fullName>
    </recommendedName>
</protein>
<keyword evidence="2" id="KW-1185">Reference proteome</keyword>
<dbReference type="Proteomes" id="UP001232584">
    <property type="component" value="Unassembled WGS sequence"/>
</dbReference>
<dbReference type="InterPro" id="IPR024210">
    <property type="entry name" value="DUF3785"/>
</dbReference>
<accession>A0ABU0N0N3</accession>
<evidence type="ECO:0000313" key="2">
    <source>
        <dbReference type="Proteomes" id="UP001232584"/>
    </source>
</evidence>
<dbReference type="Pfam" id="PF12653">
    <property type="entry name" value="DUF3785"/>
    <property type="match status" value="1"/>
</dbReference>
<dbReference type="RefSeq" id="WP_307506526.1">
    <property type="nucleotide sequence ID" value="NZ_BAAACE010000005.1"/>
</dbReference>